<dbReference type="Pfam" id="PF00106">
    <property type="entry name" value="adh_short"/>
    <property type="match status" value="1"/>
</dbReference>
<dbReference type="InterPro" id="IPR057326">
    <property type="entry name" value="KR_dom"/>
</dbReference>
<evidence type="ECO:0000256" key="3">
    <source>
        <dbReference type="ARBA" id="ARBA00023002"/>
    </source>
</evidence>
<dbReference type="PANTHER" id="PTHR43391:SF14">
    <property type="entry name" value="DEHYDROGENASE_REDUCTASE SDR FAMILY PROTEIN 7-LIKE"/>
    <property type="match status" value="1"/>
</dbReference>
<dbReference type="SMART" id="SM00822">
    <property type="entry name" value="PKS_KR"/>
    <property type="match status" value="1"/>
</dbReference>
<evidence type="ECO:0000256" key="2">
    <source>
        <dbReference type="ARBA" id="ARBA00022857"/>
    </source>
</evidence>
<dbReference type="InterPro" id="IPR020904">
    <property type="entry name" value="Sc_DH/Rdtase_CS"/>
</dbReference>
<dbReference type="SUPFAM" id="SSF51735">
    <property type="entry name" value="NAD(P)-binding Rossmann-fold domains"/>
    <property type="match status" value="1"/>
</dbReference>
<dbReference type="CDD" id="cd05233">
    <property type="entry name" value="SDR_c"/>
    <property type="match status" value="1"/>
</dbReference>
<proteinExistence type="inferred from homology"/>
<organism evidence="6 7">
    <name type="scientific">Rhodococcus tibetensis</name>
    <dbReference type="NCBI Taxonomy" id="2965064"/>
    <lineage>
        <taxon>Bacteria</taxon>
        <taxon>Bacillati</taxon>
        <taxon>Actinomycetota</taxon>
        <taxon>Actinomycetes</taxon>
        <taxon>Mycobacteriales</taxon>
        <taxon>Nocardiaceae</taxon>
        <taxon>Rhodococcus</taxon>
    </lineage>
</organism>
<comment type="similarity">
    <text evidence="1 4">Belongs to the short-chain dehydrogenases/reductases (SDR) family.</text>
</comment>
<dbReference type="PRINTS" id="PR00081">
    <property type="entry name" value="GDHRDH"/>
</dbReference>
<dbReference type="Gene3D" id="3.40.50.720">
    <property type="entry name" value="NAD(P)-binding Rossmann-like Domain"/>
    <property type="match status" value="1"/>
</dbReference>
<evidence type="ECO:0000313" key="7">
    <source>
        <dbReference type="Proteomes" id="UP001524501"/>
    </source>
</evidence>
<evidence type="ECO:0000256" key="1">
    <source>
        <dbReference type="ARBA" id="ARBA00006484"/>
    </source>
</evidence>
<dbReference type="InterPro" id="IPR002347">
    <property type="entry name" value="SDR_fam"/>
</dbReference>
<keyword evidence="2" id="KW-0521">NADP</keyword>
<dbReference type="InterPro" id="IPR036291">
    <property type="entry name" value="NAD(P)-bd_dom_sf"/>
</dbReference>
<dbReference type="RefSeq" id="WP_255972836.1">
    <property type="nucleotide sequence ID" value="NZ_JANFQF010000022.1"/>
</dbReference>
<dbReference type="PRINTS" id="PR00080">
    <property type="entry name" value="SDRFAMILY"/>
</dbReference>
<protein>
    <submittedName>
        <fullName evidence="6">SDR family NAD(P)-dependent oxidoreductase</fullName>
    </submittedName>
</protein>
<evidence type="ECO:0000256" key="4">
    <source>
        <dbReference type="RuleBase" id="RU000363"/>
    </source>
</evidence>
<name>A0ABT1QI03_9NOCA</name>
<evidence type="ECO:0000313" key="6">
    <source>
        <dbReference type="EMBL" id="MCQ4121871.1"/>
    </source>
</evidence>
<keyword evidence="3" id="KW-0560">Oxidoreductase</keyword>
<keyword evidence="7" id="KW-1185">Reference proteome</keyword>
<evidence type="ECO:0000259" key="5">
    <source>
        <dbReference type="SMART" id="SM00822"/>
    </source>
</evidence>
<dbReference type="Proteomes" id="UP001524501">
    <property type="component" value="Unassembled WGS sequence"/>
</dbReference>
<accession>A0ABT1QI03</accession>
<dbReference type="EMBL" id="JANFQF010000022">
    <property type="protein sequence ID" value="MCQ4121871.1"/>
    <property type="molecule type" value="Genomic_DNA"/>
</dbReference>
<reference evidence="6 7" key="1">
    <citation type="submission" date="2022-07" db="EMBL/GenBank/DDBJ databases">
        <title>Degradation activity of malathion, p-nitrophenol and potential low-temperature adaptation strategy of Rhodococcus sp. FXJ9.536.</title>
        <authorList>
            <person name="Huang J."/>
            <person name="Huang Y."/>
        </authorList>
    </citation>
    <scope>NUCLEOTIDE SEQUENCE [LARGE SCALE GENOMIC DNA]</scope>
    <source>
        <strain evidence="6 7">FXJ9.536</strain>
    </source>
</reference>
<gene>
    <name evidence="6" type="ORF">NOF53_22365</name>
</gene>
<dbReference type="PROSITE" id="PS00061">
    <property type="entry name" value="ADH_SHORT"/>
    <property type="match status" value="1"/>
</dbReference>
<feature type="domain" description="Ketoreductase" evidence="5">
    <location>
        <begin position="3"/>
        <end position="178"/>
    </location>
</feature>
<sequence length="269" mass="29185">MTQRILVTGAASGFGAALVRRLTARGDHVLVTDLADNHPVPDGASYQRLDVTSPQDWDRARQWVLDTMGGLDVLINNAGVATGGRIDFVPHDEWHRVMNINVLGVANGCRTFASMFKAAGSGHVVNTASLAGLVHPPAMASYTATKAAVVALSESLRYELAPHGVHVSVICPSFFRTNLSSSLDDSDPVMTKVARKLIDTADLDADQVAGTALAGIDAHKFLILTDRAGRQAYWTKRLLRPVYDRRMFAIGRRIDTSPDHSTTRKKTDR</sequence>
<comment type="caution">
    <text evidence="6">The sequence shown here is derived from an EMBL/GenBank/DDBJ whole genome shotgun (WGS) entry which is preliminary data.</text>
</comment>
<dbReference type="PANTHER" id="PTHR43391">
    <property type="entry name" value="RETINOL DEHYDROGENASE-RELATED"/>
    <property type="match status" value="1"/>
</dbReference>